<feature type="domain" description="Glycosyltransferase 2-like" evidence="4">
    <location>
        <begin position="13"/>
        <end position="177"/>
    </location>
</feature>
<gene>
    <name evidence="5" type="ORF">EAH68_05220</name>
</gene>
<dbReference type="Proteomes" id="UP000274907">
    <property type="component" value="Unassembled WGS sequence"/>
</dbReference>
<dbReference type="Pfam" id="PF00535">
    <property type="entry name" value="Glycos_transf_2"/>
    <property type="match status" value="1"/>
</dbReference>
<comment type="caution">
    <text evidence="5">The sequence shown here is derived from an EMBL/GenBank/DDBJ whole genome shotgun (WGS) entry which is preliminary data.</text>
</comment>
<dbReference type="InterPro" id="IPR029044">
    <property type="entry name" value="Nucleotide-diphossugar_trans"/>
</dbReference>
<dbReference type="EMBL" id="RXHJ01000005">
    <property type="protein sequence ID" value="RSZ64395.1"/>
    <property type="molecule type" value="Genomic_DNA"/>
</dbReference>
<keyword evidence="2" id="KW-0328">Glycosyltransferase</keyword>
<sequence>MSKSQLTPGAVTVLMAIYRGSDATELAATLDSLWSQTRLADEVLIVEDGPLTAELHGILDTHRTAHPELNTLVLARNQGLGPALQAGLASVSTEFLARLDTDDIAVPQRLARQLEWLKRHPETDVLGTSMQEFDDARWHATGELPQEGMKIRSLPETHDEIARYAKINSPVNHPSVMMRTVAVQRAGGYRAVHHMEDYDLWARMLASGARFHNLPEPLTYFRTSPAQFERRTGKGMFAAERQMQRNLVSYGLISRPRSWFNFTARTAYRLLPTGLLTAVYGRLFHR</sequence>
<organism evidence="5 6">
    <name type="scientific">Corynebacterium hylobatis</name>
    <dbReference type="NCBI Taxonomy" id="1859290"/>
    <lineage>
        <taxon>Bacteria</taxon>
        <taxon>Bacillati</taxon>
        <taxon>Actinomycetota</taxon>
        <taxon>Actinomycetes</taxon>
        <taxon>Mycobacteriales</taxon>
        <taxon>Corynebacteriaceae</taxon>
        <taxon>Corynebacterium</taxon>
    </lineage>
</organism>
<dbReference type="PANTHER" id="PTHR43685">
    <property type="entry name" value="GLYCOSYLTRANSFERASE"/>
    <property type="match status" value="1"/>
</dbReference>
<protein>
    <submittedName>
        <fullName evidence="5">Glycosyltransferase</fullName>
    </submittedName>
</protein>
<dbReference type="OrthoDB" id="7665907at2"/>
<dbReference type="InterPro" id="IPR050834">
    <property type="entry name" value="Glycosyltransf_2"/>
</dbReference>
<dbReference type="PANTHER" id="PTHR43685:SF5">
    <property type="entry name" value="GLYCOSYLTRANSFERASE EPSE-RELATED"/>
    <property type="match status" value="1"/>
</dbReference>
<proteinExistence type="inferred from homology"/>
<dbReference type="GO" id="GO:0016757">
    <property type="term" value="F:glycosyltransferase activity"/>
    <property type="evidence" value="ECO:0007669"/>
    <property type="project" value="UniProtKB-KW"/>
</dbReference>
<evidence type="ECO:0000256" key="2">
    <source>
        <dbReference type="ARBA" id="ARBA00022676"/>
    </source>
</evidence>
<name>A0A3S0BIK1_9CORY</name>
<reference evidence="5 6" key="1">
    <citation type="submission" date="2018-12" db="EMBL/GenBank/DDBJ databases">
        <title>YIM 101343 draft genome.</title>
        <authorList>
            <person name="Chen X."/>
        </authorList>
    </citation>
    <scope>NUCLEOTIDE SEQUENCE [LARGE SCALE GENOMIC DNA]</scope>
    <source>
        <strain evidence="5 6">YIM 101343</strain>
    </source>
</reference>
<dbReference type="AlphaFoldDB" id="A0A3S0BIK1"/>
<comment type="similarity">
    <text evidence="1">Belongs to the glycosyltransferase 2 family.</text>
</comment>
<accession>A0A3S0BIK1</accession>
<evidence type="ECO:0000259" key="4">
    <source>
        <dbReference type="Pfam" id="PF00535"/>
    </source>
</evidence>
<dbReference type="Gene3D" id="3.90.550.10">
    <property type="entry name" value="Spore Coat Polysaccharide Biosynthesis Protein SpsA, Chain A"/>
    <property type="match status" value="1"/>
</dbReference>
<dbReference type="RefSeq" id="WP_126120265.1">
    <property type="nucleotide sequence ID" value="NZ_RXHJ01000005.1"/>
</dbReference>
<evidence type="ECO:0000313" key="5">
    <source>
        <dbReference type="EMBL" id="RSZ64395.1"/>
    </source>
</evidence>
<keyword evidence="3 5" id="KW-0808">Transferase</keyword>
<evidence type="ECO:0000256" key="1">
    <source>
        <dbReference type="ARBA" id="ARBA00006739"/>
    </source>
</evidence>
<dbReference type="InterPro" id="IPR001173">
    <property type="entry name" value="Glyco_trans_2-like"/>
</dbReference>
<evidence type="ECO:0000256" key="3">
    <source>
        <dbReference type="ARBA" id="ARBA00022679"/>
    </source>
</evidence>
<evidence type="ECO:0000313" key="6">
    <source>
        <dbReference type="Proteomes" id="UP000274907"/>
    </source>
</evidence>
<keyword evidence="6" id="KW-1185">Reference proteome</keyword>
<dbReference type="SUPFAM" id="SSF53448">
    <property type="entry name" value="Nucleotide-diphospho-sugar transferases"/>
    <property type="match status" value="1"/>
</dbReference>